<dbReference type="RefSeq" id="WP_031182008.1">
    <property type="nucleotide sequence ID" value="NZ_CP032229.1"/>
</dbReference>
<proteinExistence type="predicted"/>
<dbReference type="KEGG" id="sseo:D0Z67_06490"/>
<keyword evidence="2" id="KW-1185">Reference proteome</keyword>
<dbReference type="AlphaFoldDB" id="A0A4P6TWN4"/>
<gene>
    <name evidence="1" type="ORF">D0Z67_06490</name>
</gene>
<accession>A0A4P6TWN4</accession>
<sequence length="104" mass="11214">MADTEQVDAKSERQVKRLAHQIGTFAKAHGGAEGNVAYLGERGARIALVGEDGEWGNLVAPSVEIGRRAVEKAGVALQDDFDGEFAAKIRTSAYEWKRMAGIQL</sequence>
<dbReference type="STRING" id="73044.GCA_000725795_03841"/>
<dbReference type="EMBL" id="CP032229">
    <property type="protein sequence ID" value="QBJ89988.1"/>
    <property type="molecule type" value="Genomic_DNA"/>
</dbReference>
<organism evidence="1 2">
    <name type="scientific">Streptomyces seoulensis</name>
    <dbReference type="NCBI Taxonomy" id="73044"/>
    <lineage>
        <taxon>Bacteria</taxon>
        <taxon>Bacillati</taxon>
        <taxon>Actinomycetota</taxon>
        <taxon>Actinomycetes</taxon>
        <taxon>Kitasatosporales</taxon>
        <taxon>Streptomycetaceae</taxon>
        <taxon>Streptomyces</taxon>
    </lineage>
</organism>
<protein>
    <submittedName>
        <fullName evidence="1">Uncharacterized protein</fullName>
    </submittedName>
</protein>
<dbReference type="GeneID" id="300098576"/>
<name>A0A4P6TWN4_STRSO</name>
<reference evidence="1 2" key="1">
    <citation type="submission" date="2018-08" db="EMBL/GenBank/DDBJ databases">
        <title>The complete genome sequence of Streptomyces seoulensis, a pioneer strain for nickel superoxide dismutase discovery.</title>
        <authorList>
            <person name="Shin J."/>
            <person name="Lee J.-S."/>
            <person name="Lee E.-J."/>
            <person name="Youn H.-D."/>
        </authorList>
    </citation>
    <scope>NUCLEOTIDE SEQUENCE [LARGE SCALE GENOMIC DNA]</scope>
    <source>
        <strain evidence="1 2">KCTC 9819</strain>
    </source>
</reference>
<dbReference type="Proteomes" id="UP000292547">
    <property type="component" value="Chromosome"/>
</dbReference>
<evidence type="ECO:0000313" key="2">
    <source>
        <dbReference type="Proteomes" id="UP000292547"/>
    </source>
</evidence>
<dbReference type="OrthoDB" id="4774153at2"/>
<evidence type="ECO:0000313" key="1">
    <source>
        <dbReference type="EMBL" id="QBJ89988.1"/>
    </source>
</evidence>